<comment type="catalytic activity">
    <reaction evidence="3">
        <text>3',3',3'-c-tri-AMP + H2O = A[3'-5']pA[3'-5']pAp[3'] + H(+)</text>
        <dbReference type="Rhea" id="RHEA:72859"/>
        <dbReference type="ChEBI" id="CHEBI:15377"/>
        <dbReference type="ChEBI" id="CHEBI:15378"/>
        <dbReference type="ChEBI" id="CHEBI:192523"/>
        <dbReference type="ChEBI" id="CHEBI:192530"/>
    </reaction>
    <physiologicalReaction direction="left-to-right" evidence="3">
        <dbReference type="Rhea" id="RHEA:72860"/>
    </physiologicalReaction>
</comment>
<sequence>MAWITDSLRGAIEAAGRLNPFGRGATSTALSGIFSHELATAAYMASGMMKKVISIPAEDRVREWRDWQADAKAIEAIEKEEARLALTAKVQEAENLRGIGGGALLIITAGDHSQELKPEQITKGGIVAINVVSRWQITGKEWIKELTSPQYGEPTMWEMKGETGAAVNIHPSRVICFRGARIPAGSAVGDEEAFWGDSRLLRVYTEVSRSDETQAWFAALVRKAKLLRIGIPDLDSRDVEELNKRIEVIGLGESSLNATVYRSSGGADDAGETITDYQVTWNGIPAMMDAFDQRVAAVSDIPFTRLMGRSPAGMNATGKSDDDNWNKMVVSGQKLETRPCLEKLDPFLLRSAGVDPAKVTWKFAPLSVPSEAEEATTFKTTMEAVTLVQATGTIPDEAFAKGVQNLMSEREYIPGLDQALSEIPEDERFGLNPKPPADNDDDPNALQSGKEVIVPSAGGGGSVPARRAANDAAAFFVDATPRPLYVQRKLLNGADLIAWAKANGFTSTLPADDMHVTVLYSRTAVDPMKMGEGWSGDDKGNVRVKPGGPRAIERLGESAVVLLFASYDIEGRHRSMVEAGGSHDFPDYQPHVTISYDVPADFDLDALKPFTGALEFGPELFEPLDLDWKSKVVEA</sequence>
<evidence type="ECO:0000313" key="13">
    <source>
        <dbReference type="Proteomes" id="UP000052268"/>
    </source>
</evidence>
<dbReference type="OrthoDB" id="7491028at2"/>
<gene>
    <name evidence="12" type="ORF">V474_07780</name>
</gene>
<comment type="catalytic activity">
    <reaction evidence="2">
        <text>3',3',3'-cAAG + H2O = G[3'-5']pA[3'-5']pAp[3'] + H(+)</text>
        <dbReference type="Rhea" id="RHEA:72863"/>
        <dbReference type="ChEBI" id="CHEBI:15377"/>
        <dbReference type="ChEBI" id="CHEBI:15378"/>
        <dbReference type="ChEBI" id="CHEBI:143810"/>
        <dbReference type="ChEBI" id="CHEBI:192532"/>
    </reaction>
    <physiologicalReaction direction="left-to-right" evidence="2">
        <dbReference type="Rhea" id="RHEA:72864"/>
    </physiologicalReaction>
</comment>
<protein>
    <recommendedName>
        <fullName evidence="7">Anti-CBASS protein Acb1</fullName>
    </recommendedName>
</protein>
<keyword evidence="1" id="KW-0378">Hydrolase</keyword>
<name>A0A0J7Y680_9SPHN</name>
<comment type="similarity">
    <text evidence="6">Belongs to the anti-CBASS protein Acb1 family.</text>
</comment>
<evidence type="ECO:0000256" key="4">
    <source>
        <dbReference type="ARBA" id="ARBA00034244"/>
    </source>
</evidence>
<comment type="catalytic activity">
    <reaction evidence="4">
        <text>3',3',3'-cAAG + H2O = A[3'-5']pG[3'-5']pAp[3'] + H(+)</text>
        <dbReference type="Rhea" id="RHEA:72867"/>
        <dbReference type="ChEBI" id="CHEBI:15377"/>
        <dbReference type="ChEBI" id="CHEBI:15378"/>
        <dbReference type="ChEBI" id="CHEBI:143810"/>
        <dbReference type="ChEBI" id="CHEBI:192533"/>
    </reaction>
    <physiologicalReaction direction="left-to-right" evidence="4">
        <dbReference type="Rhea" id="RHEA:72868"/>
    </physiologicalReaction>
</comment>
<organism evidence="12 13">
    <name type="scientific">Novosphingobium barchaimii LL02</name>
    <dbReference type="NCBI Taxonomy" id="1114963"/>
    <lineage>
        <taxon>Bacteria</taxon>
        <taxon>Pseudomonadati</taxon>
        <taxon>Pseudomonadota</taxon>
        <taxon>Alphaproteobacteria</taxon>
        <taxon>Sphingomonadales</taxon>
        <taxon>Sphingomonadaceae</taxon>
        <taxon>Novosphingobium</taxon>
    </lineage>
</organism>
<dbReference type="PATRIC" id="fig|1114963.3.peg.454"/>
<dbReference type="EMBL" id="JACU01000002">
    <property type="protein sequence ID" value="KMS59142.1"/>
    <property type="molecule type" value="Genomic_DNA"/>
</dbReference>
<comment type="catalytic activity">
    <reaction evidence="5">
        <text>3',3'-cGAMP + H2O = G[3'-5']pAp[3'] + H(+)</text>
        <dbReference type="Rhea" id="RHEA:72831"/>
        <dbReference type="ChEBI" id="CHEBI:15377"/>
        <dbReference type="ChEBI" id="CHEBI:15378"/>
        <dbReference type="ChEBI" id="CHEBI:71501"/>
        <dbReference type="ChEBI" id="CHEBI:192497"/>
    </reaction>
    <physiologicalReaction direction="left-to-right" evidence="5">
        <dbReference type="Rhea" id="RHEA:72832"/>
    </physiologicalReaction>
</comment>
<dbReference type="RefSeq" id="WP_059149919.1">
    <property type="nucleotide sequence ID" value="NZ_KQ130452.1"/>
</dbReference>
<dbReference type="InterPro" id="IPR024459">
    <property type="entry name" value="Acb1-like_N"/>
</dbReference>
<evidence type="ECO:0000256" key="6">
    <source>
        <dbReference type="ARBA" id="ARBA00034316"/>
    </source>
</evidence>
<dbReference type="Pfam" id="PF23474">
    <property type="entry name" value="Acb1"/>
    <property type="match status" value="1"/>
</dbReference>
<evidence type="ECO:0000313" key="12">
    <source>
        <dbReference type="EMBL" id="KMS59142.1"/>
    </source>
</evidence>
<feature type="domain" description="Anti-CBASS protein Acb1-like N-terminal" evidence="10">
    <location>
        <begin position="40"/>
        <end position="386"/>
    </location>
</feature>
<dbReference type="Pfam" id="PF06381">
    <property type="entry name" value="Phage_portal_3"/>
    <property type="match status" value="1"/>
</dbReference>
<reference evidence="12 13" key="1">
    <citation type="journal article" date="2015" name="G3 (Bethesda)">
        <title>Insights into Ongoing Evolution of the Hexachlorocyclohexane Catabolic Pathway from Comparative Genomics of Ten Sphingomonadaceae Strains.</title>
        <authorList>
            <person name="Pearce S.L."/>
            <person name="Oakeshott J.G."/>
            <person name="Pandey G."/>
        </authorList>
    </citation>
    <scope>NUCLEOTIDE SEQUENCE [LARGE SCALE GENOMIC DNA]</scope>
    <source>
        <strain evidence="12 13">LL02</strain>
    </source>
</reference>
<dbReference type="GO" id="GO:0016787">
    <property type="term" value="F:hydrolase activity"/>
    <property type="evidence" value="ECO:0007669"/>
    <property type="project" value="UniProtKB-KW"/>
</dbReference>
<evidence type="ECO:0000256" key="7">
    <source>
        <dbReference type="ARBA" id="ARBA00034343"/>
    </source>
</evidence>
<comment type="catalytic activity">
    <reaction evidence="8">
        <text>3',3'-cUAMP + H2O = U[3'-5']pAp[3'] + H(+)</text>
        <dbReference type="Rhea" id="RHEA:72835"/>
        <dbReference type="ChEBI" id="CHEBI:15377"/>
        <dbReference type="ChEBI" id="CHEBI:15378"/>
        <dbReference type="ChEBI" id="CHEBI:143809"/>
        <dbReference type="ChEBI" id="CHEBI:192498"/>
    </reaction>
    <physiologicalReaction direction="left-to-right" evidence="8">
        <dbReference type="Rhea" id="RHEA:72836"/>
    </physiologicalReaction>
</comment>
<dbReference type="InterPro" id="IPR056175">
    <property type="entry name" value="Acb1-like_C"/>
</dbReference>
<evidence type="ECO:0000256" key="1">
    <source>
        <dbReference type="ARBA" id="ARBA00022801"/>
    </source>
</evidence>
<comment type="caution">
    <text evidence="12">The sequence shown here is derived from an EMBL/GenBank/DDBJ whole genome shotgun (WGS) entry which is preliminary data.</text>
</comment>
<accession>A0A0J7Y680</accession>
<evidence type="ECO:0000256" key="2">
    <source>
        <dbReference type="ARBA" id="ARBA00034233"/>
    </source>
</evidence>
<proteinExistence type="inferred from homology"/>
<feature type="domain" description="Anti-CBASS protein Acb1-like C-terminal" evidence="11">
    <location>
        <begin position="483"/>
        <end position="631"/>
    </location>
</feature>
<keyword evidence="13" id="KW-1185">Reference proteome</keyword>
<dbReference type="Proteomes" id="UP000052268">
    <property type="component" value="Unassembled WGS sequence"/>
</dbReference>
<evidence type="ECO:0000256" key="3">
    <source>
        <dbReference type="ARBA" id="ARBA00034240"/>
    </source>
</evidence>
<evidence type="ECO:0000256" key="9">
    <source>
        <dbReference type="SAM" id="MobiDB-lite"/>
    </source>
</evidence>
<evidence type="ECO:0000259" key="10">
    <source>
        <dbReference type="Pfam" id="PF06381"/>
    </source>
</evidence>
<dbReference type="AlphaFoldDB" id="A0A0J7Y680"/>
<evidence type="ECO:0000256" key="5">
    <source>
        <dbReference type="ARBA" id="ARBA00034283"/>
    </source>
</evidence>
<evidence type="ECO:0000256" key="8">
    <source>
        <dbReference type="ARBA" id="ARBA00048123"/>
    </source>
</evidence>
<evidence type="ECO:0000259" key="11">
    <source>
        <dbReference type="Pfam" id="PF23474"/>
    </source>
</evidence>
<feature type="region of interest" description="Disordered" evidence="9">
    <location>
        <begin position="426"/>
        <end position="447"/>
    </location>
</feature>